<gene>
    <name evidence="1" type="ORF">LMG27198_18210</name>
</gene>
<sequence length="254" mass="27756">MFVEIMRNISDVPRPISGTPLLKNTHHAGGMFVGKYVGGDGEGVTGVNMPTKVEIVLVEANPRQSPTCSTAGCSIEGFGFIVRPSIGKIFASDADPKVVDFYRYLPLICARVSIKGADEWRASKDHRDGGGDARITLFGNVLHVEHFLDPKAIVSVAQSLRMSRICVLQINTLAFLVPDARGEKCTEYFYSDLIGDKQHETINGKASYFFDERISQLGYDLRASEQFALNLNECQYATSCATLPAADVHDVFGG</sequence>
<organism evidence="1 2">
    <name type="scientific">Methylocystis echinoides</name>
    <dbReference type="NCBI Taxonomy" id="29468"/>
    <lineage>
        <taxon>Bacteria</taxon>
        <taxon>Pseudomonadati</taxon>
        <taxon>Pseudomonadota</taxon>
        <taxon>Alphaproteobacteria</taxon>
        <taxon>Hyphomicrobiales</taxon>
        <taxon>Methylocystaceae</taxon>
        <taxon>Methylocystis</taxon>
    </lineage>
</organism>
<dbReference type="EMBL" id="BSEC01000001">
    <property type="protein sequence ID" value="GLI92829.1"/>
    <property type="molecule type" value="Genomic_DNA"/>
</dbReference>
<proteinExistence type="predicted"/>
<dbReference type="AlphaFoldDB" id="A0A9W6LS02"/>
<evidence type="ECO:0000313" key="1">
    <source>
        <dbReference type="EMBL" id="GLI92829.1"/>
    </source>
</evidence>
<evidence type="ECO:0000313" key="2">
    <source>
        <dbReference type="Proteomes" id="UP001144323"/>
    </source>
</evidence>
<name>A0A9W6LS02_9HYPH</name>
<accession>A0A9W6LS02</accession>
<keyword evidence="2" id="KW-1185">Reference proteome</keyword>
<comment type="caution">
    <text evidence="1">The sequence shown here is derived from an EMBL/GenBank/DDBJ whole genome shotgun (WGS) entry which is preliminary data.</text>
</comment>
<reference evidence="1" key="1">
    <citation type="journal article" date="2023" name="Int. J. Syst. Evol. Microbiol.">
        <title>Methylocystis iwaonis sp. nov., a type II methane-oxidizing bacterium from surface soil of a rice paddy field in Japan, and emended description of the genus Methylocystis (ex Whittenbury et al. 1970) Bowman et al. 1993.</title>
        <authorList>
            <person name="Kaise H."/>
            <person name="Sawadogo J.B."/>
            <person name="Alam M.S."/>
            <person name="Ueno C."/>
            <person name="Dianou D."/>
            <person name="Shinjo R."/>
            <person name="Asakawa S."/>
        </authorList>
    </citation>
    <scope>NUCLEOTIDE SEQUENCE</scope>
    <source>
        <strain evidence="1">LMG27198</strain>
    </source>
</reference>
<protein>
    <submittedName>
        <fullName evidence="1">Uncharacterized protein</fullName>
    </submittedName>
</protein>
<dbReference type="Proteomes" id="UP001144323">
    <property type="component" value="Unassembled WGS sequence"/>
</dbReference>